<organism evidence="1 2">
    <name type="scientific">Staphylococcus saprophyticus</name>
    <dbReference type="NCBI Taxonomy" id="29385"/>
    <lineage>
        <taxon>Bacteria</taxon>
        <taxon>Bacillati</taxon>
        <taxon>Bacillota</taxon>
        <taxon>Bacilli</taxon>
        <taxon>Bacillales</taxon>
        <taxon>Staphylococcaceae</taxon>
        <taxon>Staphylococcus</taxon>
    </lineage>
</organism>
<dbReference type="AlphaFoldDB" id="A0A380HNX9"/>
<evidence type="ECO:0000313" key="1">
    <source>
        <dbReference type="EMBL" id="SUM83635.1"/>
    </source>
</evidence>
<protein>
    <submittedName>
        <fullName evidence="1">Uncharacterized protein</fullName>
    </submittedName>
</protein>
<sequence length="46" mass="5127">MGMKLFKNLLLLLTGVLVVRALLLSVDNSNEDKIENKVNVQAEQKS</sequence>
<proteinExistence type="predicted"/>
<gene>
    <name evidence="1" type="ORF">NCTC7688_02135</name>
</gene>
<name>A0A380HNX9_STASA</name>
<evidence type="ECO:0000313" key="2">
    <source>
        <dbReference type="Proteomes" id="UP000254707"/>
    </source>
</evidence>
<accession>A0A380HNX9</accession>
<dbReference type="Proteomes" id="UP000254707">
    <property type="component" value="Unassembled WGS sequence"/>
</dbReference>
<reference evidence="1 2" key="1">
    <citation type="submission" date="2018-06" db="EMBL/GenBank/DDBJ databases">
        <authorList>
            <consortium name="Pathogen Informatics"/>
            <person name="Doyle S."/>
        </authorList>
    </citation>
    <scope>NUCLEOTIDE SEQUENCE [LARGE SCALE GENOMIC DNA]</scope>
    <source>
        <strain evidence="1 2">NCTC7688</strain>
    </source>
</reference>
<dbReference type="EMBL" id="UHED01000001">
    <property type="protein sequence ID" value="SUM83635.1"/>
    <property type="molecule type" value="Genomic_DNA"/>
</dbReference>